<name>A0A915JAT2_ROMCU</name>
<dbReference type="Pfam" id="PF25767">
    <property type="entry name" value="ARM_TBCD_2nd"/>
    <property type="match status" value="1"/>
</dbReference>
<keyword evidence="2" id="KW-1185">Reference proteome</keyword>
<dbReference type="InterPro" id="IPR011989">
    <property type="entry name" value="ARM-like"/>
</dbReference>
<evidence type="ECO:0000259" key="1">
    <source>
        <dbReference type="Pfam" id="PF25767"/>
    </source>
</evidence>
<dbReference type="Pfam" id="PF23579">
    <property type="entry name" value="ARM_TBCD"/>
    <property type="match status" value="1"/>
</dbReference>
<dbReference type="InterPro" id="IPR033162">
    <property type="entry name" value="TBCD"/>
</dbReference>
<dbReference type="PANTHER" id="PTHR12658:SF0">
    <property type="entry name" value="TUBULIN-SPECIFIC CHAPERONE D"/>
    <property type="match status" value="1"/>
</dbReference>
<dbReference type="GO" id="GO:0007021">
    <property type="term" value="P:tubulin complex assembly"/>
    <property type="evidence" value="ECO:0007669"/>
    <property type="project" value="InterPro"/>
</dbReference>
<accession>A0A915JAT2</accession>
<evidence type="ECO:0000313" key="3">
    <source>
        <dbReference type="WBParaSite" id="nRc.2.0.1.t23589-RA"/>
    </source>
</evidence>
<evidence type="ECO:0000313" key="2">
    <source>
        <dbReference type="Proteomes" id="UP000887565"/>
    </source>
</evidence>
<dbReference type="InterPro" id="IPR016024">
    <property type="entry name" value="ARM-type_fold"/>
</dbReference>
<dbReference type="AlphaFoldDB" id="A0A915JAT2"/>
<reference evidence="3" key="1">
    <citation type="submission" date="2022-11" db="UniProtKB">
        <authorList>
            <consortium name="WormBaseParasite"/>
        </authorList>
    </citation>
    <scope>IDENTIFICATION</scope>
</reference>
<dbReference type="Proteomes" id="UP000887565">
    <property type="component" value="Unplaced"/>
</dbReference>
<dbReference type="OMA" id="ENNTETC"/>
<dbReference type="PANTHER" id="PTHR12658">
    <property type="entry name" value="BETA-TUBULIN COFACTOR D"/>
    <property type="match status" value="1"/>
</dbReference>
<dbReference type="SUPFAM" id="SSF48371">
    <property type="entry name" value="ARM repeat"/>
    <property type="match status" value="1"/>
</dbReference>
<dbReference type="WBParaSite" id="nRc.2.0.1.t23589-RA">
    <property type="protein sequence ID" value="nRc.2.0.1.t23589-RA"/>
    <property type="gene ID" value="nRc.2.0.1.g23589"/>
</dbReference>
<dbReference type="InterPro" id="IPR058033">
    <property type="entry name" value="ARM_TBCD_2nd"/>
</dbReference>
<dbReference type="GO" id="GO:0048487">
    <property type="term" value="F:beta-tubulin binding"/>
    <property type="evidence" value="ECO:0007669"/>
    <property type="project" value="InterPro"/>
</dbReference>
<dbReference type="GO" id="GO:0005096">
    <property type="term" value="F:GTPase activator activity"/>
    <property type="evidence" value="ECO:0007669"/>
    <property type="project" value="InterPro"/>
</dbReference>
<sequence length="414" mass="47918">MDVKTSTGGNDLDPDECHFVRNKFVDTDYEEILKIINDLPVFCGNEDTVNLEEQRHLLDAKLNEFIAPLLNQLRNYWSVSANGQISVQLHEPAKYLWYLSKVRGPKVFIRRLPHEVDDFEPVLNLLQNNEHCSSPKWELRYVCLLWLALLCKLPFSFDLLLTASENRSITRTLFDMGREILLKYSDKSREAACAFLVELLSRSDFRYDAKSSIESCLTDLQSEFFALEDQNLKDEQKIISFLMLFCHLFKRLEKKCWNSRFVESLLQVLLSKKFESSKDILIRKLNAKLTQRIALVIIRSSFKGDSDWLYRKEAVNLNESLKSNLRIGDCVSKNNGHMKVLDTRQSLEKLQINDGDREQWSSDSVEKIVDYLSKALDDKDTIVRWSAAKGVGRITAKLPKNLADNVVKLILKIL</sequence>
<proteinExistence type="predicted"/>
<protein>
    <recommendedName>
        <fullName evidence="1">Tubulin-folding cofactor D ARM repeats domain-containing protein</fullName>
    </recommendedName>
</protein>
<organism evidence="2 3">
    <name type="scientific">Romanomermis culicivorax</name>
    <name type="common">Nematode worm</name>
    <dbReference type="NCBI Taxonomy" id="13658"/>
    <lineage>
        <taxon>Eukaryota</taxon>
        <taxon>Metazoa</taxon>
        <taxon>Ecdysozoa</taxon>
        <taxon>Nematoda</taxon>
        <taxon>Enoplea</taxon>
        <taxon>Dorylaimia</taxon>
        <taxon>Mermithida</taxon>
        <taxon>Mermithoidea</taxon>
        <taxon>Mermithidae</taxon>
        <taxon>Romanomermis</taxon>
    </lineage>
</organism>
<feature type="domain" description="Tubulin-folding cofactor D ARM repeats" evidence="1">
    <location>
        <begin position="281"/>
        <end position="413"/>
    </location>
</feature>
<dbReference type="Gene3D" id="1.25.10.10">
    <property type="entry name" value="Leucine-rich Repeat Variant"/>
    <property type="match status" value="1"/>
</dbReference>
<dbReference type="GO" id="GO:0000226">
    <property type="term" value="P:microtubule cytoskeleton organization"/>
    <property type="evidence" value="ECO:0007669"/>
    <property type="project" value="TreeGrafter"/>
</dbReference>
<dbReference type="GO" id="GO:0007023">
    <property type="term" value="P:post-chaperonin tubulin folding pathway"/>
    <property type="evidence" value="ECO:0007669"/>
    <property type="project" value="InterPro"/>
</dbReference>